<comment type="caution">
    <text evidence="4">The sequence shown here is derived from an EMBL/GenBank/DDBJ whole genome shotgun (WGS) entry which is preliminary data.</text>
</comment>
<accession>A0ABP1RU20</accession>
<keyword evidence="5" id="KW-1185">Reference proteome</keyword>
<dbReference type="SUPFAM" id="SSF54695">
    <property type="entry name" value="POZ domain"/>
    <property type="match status" value="1"/>
</dbReference>
<gene>
    <name evidence="4" type="ORF">ODALV1_LOCUS26134</name>
</gene>
<dbReference type="Proteomes" id="UP001642540">
    <property type="component" value="Unassembled WGS sequence"/>
</dbReference>
<dbReference type="EMBL" id="CAXLJM020000109">
    <property type="protein sequence ID" value="CAL8135776.1"/>
    <property type="molecule type" value="Genomic_DNA"/>
</dbReference>
<dbReference type="InterPro" id="IPR000210">
    <property type="entry name" value="BTB/POZ_dom"/>
</dbReference>
<evidence type="ECO:0000259" key="2">
    <source>
        <dbReference type="PROSITE" id="PS50097"/>
    </source>
</evidence>
<dbReference type="PROSITE" id="PS50144">
    <property type="entry name" value="MATH"/>
    <property type="match status" value="1"/>
</dbReference>
<dbReference type="Gene3D" id="1.25.40.420">
    <property type="match status" value="1"/>
</dbReference>
<dbReference type="PROSITE" id="PS50097">
    <property type="entry name" value="BTB"/>
    <property type="match status" value="1"/>
</dbReference>
<dbReference type="InterPro" id="IPR008974">
    <property type="entry name" value="TRAF-like"/>
</dbReference>
<feature type="domain" description="MATH" evidence="3">
    <location>
        <begin position="49"/>
        <end position="188"/>
    </location>
</feature>
<dbReference type="InterPro" id="IPR002083">
    <property type="entry name" value="MATH/TRAF_dom"/>
</dbReference>
<organism evidence="4 5">
    <name type="scientific">Orchesella dallaii</name>
    <dbReference type="NCBI Taxonomy" id="48710"/>
    <lineage>
        <taxon>Eukaryota</taxon>
        <taxon>Metazoa</taxon>
        <taxon>Ecdysozoa</taxon>
        <taxon>Arthropoda</taxon>
        <taxon>Hexapoda</taxon>
        <taxon>Collembola</taxon>
        <taxon>Entomobryomorpha</taxon>
        <taxon>Entomobryoidea</taxon>
        <taxon>Orchesellidae</taxon>
        <taxon>Orchesellinae</taxon>
        <taxon>Orchesella</taxon>
    </lineage>
</organism>
<dbReference type="Pfam" id="PF22486">
    <property type="entry name" value="MATH_2"/>
    <property type="match status" value="1"/>
</dbReference>
<evidence type="ECO:0000313" key="5">
    <source>
        <dbReference type="Proteomes" id="UP001642540"/>
    </source>
</evidence>
<evidence type="ECO:0000313" key="4">
    <source>
        <dbReference type="EMBL" id="CAL8135776.1"/>
    </source>
</evidence>
<feature type="domain" description="BTB" evidence="2">
    <location>
        <begin position="235"/>
        <end position="304"/>
    </location>
</feature>
<evidence type="ECO:0000259" key="3">
    <source>
        <dbReference type="PROSITE" id="PS50144"/>
    </source>
</evidence>
<sequence length="400" mass="45892">MALSVYSPPPGEVNVNTTSERNSFEMPAKRRRLNDLNDYVIKSEIKEEQFSFEWKLKDFSTLSSRFPEIRSPILVGGPISKHNWQMKIVPRRVIGEKVYASVHLILIGFGDDKDEEKDEEDSPARKIRARFQLRILNAEGIPLVGVGDYQMRDLEFRKFTHWGWSEFFLSKEADSFTVDDALTLSCRIWLEGEVQHELTDNSDIHRAVSLPKKLEAGALLLANHLGTLVNDPETSDVTILIKLDSKKLMAHRCILTARSPVFARMFSTNMRESRENSITIKDFESEIVMGMLEWIYTGQTRLLPRRAADLIQIAEKYDLDGLKKDCENILVEKLSVNNAVKLLVLGHMHNAPYLKRRALDLTISKKEQVVKTAAYKEMAENFNYTGVFVELFIHIATMKK</sequence>
<dbReference type="SUPFAM" id="SSF49599">
    <property type="entry name" value="TRAF domain-like"/>
    <property type="match status" value="1"/>
</dbReference>
<feature type="region of interest" description="Disordered" evidence="1">
    <location>
        <begin position="1"/>
        <end position="22"/>
    </location>
</feature>
<dbReference type="Gene3D" id="2.60.210.10">
    <property type="entry name" value="Apoptosis, Tumor Necrosis Factor Receptor Associated Protein 2, Chain A"/>
    <property type="match status" value="1"/>
</dbReference>
<evidence type="ECO:0000256" key="1">
    <source>
        <dbReference type="SAM" id="MobiDB-lite"/>
    </source>
</evidence>
<proteinExistence type="predicted"/>
<evidence type="ECO:0008006" key="6">
    <source>
        <dbReference type="Google" id="ProtNLM"/>
    </source>
</evidence>
<dbReference type="SMART" id="SM00225">
    <property type="entry name" value="BTB"/>
    <property type="match status" value="1"/>
</dbReference>
<name>A0ABP1RU20_9HEXA</name>
<dbReference type="CDD" id="cd00121">
    <property type="entry name" value="MATH"/>
    <property type="match status" value="1"/>
</dbReference>
<reference evidence="4 5" key="1">
    <citation type="submission" date="2024-08" db="EMBL/GenBank/DDBJ databases">
        <authorList>
            <person name="Cucini C."/>
            <person name="Frati F."/>
        </authorList>
    </citation>
    <scope>NUCLEOTIDE SEQUENCE [LARGE SCALE GENOMIC DNA]</scope>
</reference>
<dbReference type="Pfam" id="PF00651">
    <property type="entry name" value="BTB"/>
    <property type="match status" value="1"/>
</dbReference>
<dbReference type="InterPro" id="IPR011333">
    <property type="entry name" value="SKP1/BTB/POZ_sf"/>
</dbReference>
<dbReference type="Gene3D" id="3.30.710.10">
    <property type="entry name" value="Potassium Channel Kv1.1, Chain A"/>
    <property type="match status" value="1"/>
</dbReference>
<dbReference type="PANTHER" id="PTHR24413">
    <property type="entry name" value="SPECKLE-TYPE POZ PROTEIN"/>
    <property type="match status" value="1"/>
</dbReference>
<protein>
    <recommendedName>
        <fullName evidence="6">Speckle-type POZ protein</fullName>
    </recommendedName>
</protein>